<accession>A0A1K1QL54</accession>
<dbReference type="Gene3D" id="3.90.1150.140">
    <property type="match status" value="1"/>
</dbReference>
<dbReference type="EMBL" id="FPIZ01000008">
    <property type="protein sequence ID" value="SFW60674.1"/>
    <property type="molecule type" value="Genomic_DNA"/>
</dbReference>
<dbReference type="Proteomes" id="UP000183788">
    <property type="component" value="Unassembled WGS sequence"/>
</dbReference>
<dbReference type="PANTHER" id="PTHR42915">
    <property type="entry name" value="HYPOTHETICAL 460 KDA PROTEIN IN FEUA-SIGW INTERGENIC REGION [PRECURSOR]"/>
    <property type="match status" value="1"/>
</dbReference>
<sequence length="412" mass="46198">MCQVFGRILSAWQQNNLFKFITFDLMYKLLLSILISCSLLLPAKAQVITGATRTAAYLPLLKGKRVALLVNQTATIGNTHLVDSLLKLKVNIQKIFSPEHGFRGKADAGEKVGNSKDAATGLTIVSLYGKHRKADANDLKDVDILLFDIQDVGTRFYTYISSLQELMESAAENNKPLIILDRPNPNGHYVDGPVLDTALRSFVGMQPVPIVHGMTVGEYAQLLNGEKWLKNGVQCKLTVIKCQQYDHHTYYQLPVKPSPNLPNMASIYLYPSMCLFEGTALSLGRGTDLPFQVYGSPEFPKALYSFTPHSTEGAKEPPLKDVTCYGYNLTGTPEESRAKMNKQVQLKWLIQAYQMFPNKDKFFISSFNRLAGNTTLQQQIKQGMSEAAIRQSWEPALNHFKTIRKKYLLYAE</sequence>
<dbReference type="AlphaFoldDB" id="A0A1K1QL54"/>
<dbReference type="Pfam" id="PF20732">
    <property type="entry name" value="NamZ_C"/>
    <property type="match status" value="1"/>
</dbReference>
<feature type="domain" description="Peptidoglycan beta-N-acetylmuramidase NamZ C-terminal" evidence="2">
    <location>
        <begin position="268"/>
        <end position="410"/>
    </location>
</feature>
<dbReference type="InterPro" id="IPR048503">
    <property type="entry name" value="NamZ_C"/>
</dbReference>
<dbReference type="InterPro" id="IPR008302">
    <property type="entry name" value="NamZ"/>
</dbReference>
<organism evidence="3 4">
    <name type="scientific">Chitinophaga sancti</name>
    <dbReference type="NCBI Taxonomy" id="1004"/>
    <lineage>
        <taxon>Bacteria</taxon>
        <taxon>Pseudomonadati</taxon>
        <taxon>Bacteroidota</taxon>
        <taxon>Chitinophagia</taxon>
        <taxon>Chitinophagales</taxon>
        <taxon>Chitinophagaceae</taxon>
        <taxon>Chitinophaga</taxon>
    </lineage>
</organism>
<dbReference type="Pfam" id="PF07075">
    <property type="entry name" value="NamZ_N"/>
    <property type="match status" value="1"/>
</dbReference>
<reference evidence="3 4" key="1">
    <citation type="submission" date="2016-11" db="EMBL/GenBank/DDBJ databases">
        <authorList>
            <person name="Jaros S."/>
            <person name="Januszkiewicz K."/>
            <person name="Wedrychowicz H."/>
        </authorList>
    </citation>
    <scope>NUCLEOTIDE SEQUENCE [LARGE SCALE GENOMIC DNA]</scope>
    <source>
        <strain evidence="3 4">DSM 784</strain>
    </source>
</reference>
<dbReference type="PIRSF" id="PIRSF016719">
    <property type="entry name" value="UCP016719"/>
    <property type="match status" value="1"/>
</dbReference>
<feature type="domain" description="Peptidoglycan beta-N-acetylmuramidase NamZ N-terminal" evidence="1">
    <location>
        <begin position="66"/>
        <end position="264"/>
    </location>
</feature>
<name>A0A1K1QL54_9BACT</name>
<dbReference type="Gene3D" id="3.40.50.12170">
    <property type="entry name" value="Uncharacterised protein PF07075, DUF1343"/>
    <property type="match status" value="1"/>
</dbReference>
<dbReference type="InterPro" id="IPR048502">
    <property type="entry name" value="NamZ_N"/>
</dbReference>
<dbReference type="GO" id="GO:0033922">
    <property type="term" value="F:peptidoglycan beta-N-acetylmuramidase activity"/>
    <property type="evidence" value="ECO:0007669"/>
    <property type="project" value="InterPro"/>
</dbReference>
<gene>
    <name evidence="3" type="ORF">SAMN05661012_02898</name>
</gene>
<protein>
    <submittedName>
        <fullName evidence="3">Uncharacterized conserved protein YbbC, DUF1343 family</fullName>
    </submittedName>
</protein>
<evidence type="ECO:0000259" key="2">
    <source>
        <dbReference type="Pfam" id="PF20732"/>
    </source>
</evidence>
<evidence type="ECO:0000259" key="1">
    <source>
        <dbReference type="Pfam" id="PF07075"/>
    </source>
</evidence>
<proteinExistence type="predicted"/>
<evidence type="ECO:0000313" key="3">
    <source>
        <dbReference type="EMBL" id="SFW60674.1"/>
    </source>
</evidence>
<evidence type="ECO:0000313" key="4">
    <source>
        <dbReference type="Proteomes" id="UP000183788"/>
    </source>
</evidence>
<dbReference type="STRING" id="1004.SAMN05661012_02898"/>
<dbReference type="PANTHER" id="PTHR42915:SF1">
    <property type="entry name" value="PEPTIDOGLYCAN BETA-N-ACETYLMURAMIDASE NAMZ"/>
    <property type="match status" value="1"/>
</dbReference>